<dbReference type="AlphaFoldDB" id="U2DQG5"/>
<reference evidence="2 3" key="1">
    <citation type="journal article" date="2011" name="J. Bacteriol.">
        <title>Genome sequence of Haloplasma contractile, an unusual contractile bacterium from a deep-sea anoxic brine lake.</title>
        <authorList>
            <person name="Antunes A."/>
            <person name="Alam I."/>
            <person name="El Dorry H."/>
            <person name="Siam R."/>
            <person name="Robertson A."/>
            <person name="Bajic V.B."/>
            <person name="Stingl U."/>
        </authorList>
    </citation>
    <scope>NUCLEOTIDE SEQUENCE [LARGE SCALE GENOMIC DNA]</scope>
    <source>
        <strain evidence="2 3">SSD-17B</strain>
    </source>
</reference>
<dbReference type="PANTHER" id="PTHR33408:SF2">
    <property type="entry name" value="TRANSPOSASE DDE DOMAIN-CONTAINING PROTEIN"/>
    <property type="match status" value="1"/>
</dbReference>
<gene>
    <name evidence="2" type="ORF">HLPCO_003187</name>
</gene>
<dbReference type="PANTHER" id="PTHR33408">
    <property type="entry name" value="TRANSPOSASE"/>
    <property type="match status" value="1"/>
</dbReference>
<dbReference type="STRING" id="1033810.HLPCO_003187"/>
<feature type="domain" description="Transposase DDE" evidence="1">
    <location>
        <begin position="18"/>
        <end position="148"/>
    </location>
</feature>
<sequence length="163" mass="19718">MQEIIVNDEAGMHYQYKCKNNRLLTFTHKSTSHKNGYKQEFEHYECTSCEGCPLKKGCLYNYNEEKHKDRNKKLTINRNWKMLKQETESNIHSEKGILYRQIRSIQTEGSFGDMKHNDDFKRFNHTSTEKAYKEVMFYVFARNIMKYHRFKQEMLTEYKGKIS</sequence>
<dbReference type="Proteomes" id="UP000005707">
    <property type="component" value="Unassembled WGS sequence"/>
</dbReference>
<comment type="caution">
    <text evidence="2">The sequence shown here is derived from an EMBL/GenBank/DDBJ whole genome shotgun (WGS) entry which is preliminary data.</text>
</comment>
<dbReference type="InterPro" id="IPR025668">
    <property type="entry name" value="Tnp_DDE_dom"/>
</dbReference>
<evidence type="ECO:0000259" key="1">
    <source>
        <dbReference type="Pfam" id="PF13751"/>
    </source>
</evidence>
<dbReference type="eggNOG" id="COG3666">
    <property type="taxonomic scope" value="Bacteria"/>
</dbReference>
<protein>
    <submittedName>
        <fullName evidence="2">Transposase protein</fullName>
    </submittedName>
</protein>
<evidence type="ECO:0000313" key="3">
    <source>
        <dbReference type="Proteomes" id="UP000005707"/>
    </source>
</evidence>
<name>U2DQG5_9MOLU</name>
<dbReference type="InParanoid" id="U2DQG5"/>
<keyword evidence="3" id="KW-1185">Reference proteome</keyword>
<organism evidence="2 3">
    <name type="scientific">Haloplasma contractile SSD-17B</name>
    <dbReference type="NCBI Taxonomy" id="1033810"/>
    <lineage>
        <taxon>Bacteria</taxon>
        <taxon>Bacillati</taxon>
        <taxon>Mycoplasmatota</taxon>
        <taxon>Mollicutes</taxon>
        <taxon>Haloplasmatales</taxon>
        <taxon>Haloplasmataceae</taxon>
        <taxon>Haloplasma</taxon>
    </lineage>
</organism>
<dbReference type="Pfam" id="PF13751">
    <property type="entry name" value="DDE_Tnp_1_6"/>
    <property type="match status" value="1"/>
</dbReference>
<dbReference type="EMBL" id="AFNU02000031">
    <property type="protein sequence ID" value="ERJ10862.1"/>
    <property type="molecule type" value="Genomic_DNA"/>
</dbReference>
<proteinExistence type="predicted"/>
<evidence type="ECO:0000313" key="2">
    <source>
        <dbReference type="EMBL" id="ERJ10862.1"/>
    </source>
</evidence>
<dbReference type="RefSeq" id="WP_021031221.1">
    <property type="nucleotide sequence ID" value="NZ_AFNU02000031.1"/>
</dbReference>
<accession>U2DQG5</accession>
<reference evidence="2 3" key="2">
    <citation type="journal article" date="2013" name="PLoS ONE">
        <title>INDIGO - INtegrated Data Warehouse of MIcrobial GenOmes with Examples from the Red Sea Extremophiles.</title>
        <authorList>
            <person name="Alam I."/>
            <person name="Antunes A."/>
            <person name="Kamau A.A."/>
            <person name="Ba Alawi W."/>
            <person name="Kalkatawi M."/>
            <person name="Stingl U."/>
            <person name="Bajic V.B."/>
        </authorList>
    </citation>
    <scope>NUCLEOTIDE SEQUENCE [LARGE SCALE GENOMIC DNA]</scope>
    <source>
        <strain evidence="2 3">SSD-17B</strain>
    </source>
</reference>